<gene>
    <name evidence="1" type="ORF">GCM10009765_46280</name>
</gene>
<organism evidence="1 2">
    <name type="scientific">Fodinicola feengrottensis</name>
    <dbReference type="NCBI Taxonomy" id="435914"/>
    <lineage>
        <taxon>Bacteria</taxon>
        <taxon>Bacillati</taxon>
        <taxon>Actinomycetota</taxon>
        <taxon>Actinomycetes</taxon>
        <taxon>Mycobacteriales</taxon>
        <taxon>Fodinicola</taxon>
    </lineage>
</organism>
<evidence type="ECO:0000313" key="2">
    <source>
        <dbReference type="Proteomes" id="UP001500618"/>
    </source>
</evidence>
<name>A0ABN2HQ85_9ACTN</name>
<dbReference type="RefSeq" id="WP_163571577.1">
    <property type="nucleotide sequence ID" value="NZ_BAAANY010000019.1"/>
</dbReference>
<protein>
    <recommendedName>
        <fullName evidence="3">DUF559 domain-containing protein</fullName>
    </recommendedName>
</protein>
<dbReference type="EMBL" id="BAAANY010000019">
    <property type="protein sequence ID" value="GAA1691622.1"/>
    <property type="molecule type" value="Genomic_DNA"/>
</dbReference>
<comment type="caution">
    <text evidence="1">The sequence shown here is derived from an EMBL/GenBank/DDBJ whole genome shotgun (WGS) entry which is preliminary data.</text>
</comment>
<reference evidence="1 2" key="1">
    <citation type="journal article" date="2019" name="Int. J. Syst. Evol. Microbiol.">
        <title>The Global Catalogue of Microorganisms (GCM) 10K type strain sequencing project: providing services to taxonomists for standard genome sequencing and annotation.</title>
        <authorList>
            <consortium name="The Broad Institute Genomics Platform"/>
            <consortium name="The Broad Institute Genome Sequencing Center for Infectious Disease"/>
            <person name="Wu L."/>
            <person name="Ma J."/>
        </authorList>
    </citation>
    <scope>NUCLEOTIDE SEQUENCE [LARGE SCALE GENOMIC DNA]</scope>
    <source>
        <strain evidence="1 2">JCM 14718</strain>
    </source>
</reference>
<accession>A0ABN2HQ85</accession>
<keyword evidence="2" id="KW-1185">Reference proteome</keyword>
<evidence type="ECO:0008006" key="3">
    <source>
        <dbReference type="Google" id="ProtNLM"/>
    </source>
</evidence>
<dbReference type="Proteomes" id="UP001500618">
    <property type="component" value="Unassembled WGS sequence"/>
</dbReference>
<proteinExistence type="predicted"/>
<sequence>MAKEKPLPALPVGFRREIALERGVSARQLRGARFERLSYGKYVVRGRSGDGWQALLAALPPSAAVSHVSALRLLGCPIPWQLSEDESLHVTVPQGHGYPRHPLITAHGRILPPEDRMILDGTSVTNAERTFLDLTTELSAESLVVVGDGLIRAGWTSRDHLLARAEAAYRRRGALLARKVTPILDGRSQSPPESMLRFRIISDYLPAPEPQCPVTTASGVVVGHSDLGWKRWQVAAEYEGRHHADDDEQFGYDIERYTAMAAAGWIVLRAARSDLRDGSRRYLAQVRRTLASRGAPC</sequence>
<evidence type="ECO:0000313" key="1">
    <source>
        <dbReference type="EMBL" id="GAA1691622.1"/>
    </source>
</evidence>